<dbReference type="PANTHER" id="PTHR21600">
    <property type="entry name" value="MITOCHONDRIAL RNA PSEUDOURIDINE SYNTHASE"/>
    <property type="match status" value="1"/>
</dbReference>
<evidence type="ECO:0000313" key="11">
    <source>
        <dbReference type="EMBL" id="QEG23631.1"/>
    </source>
</evidence>
<accession>A0A5B9PLS7</accession>
<dbReference type="EC" id="5.4.99.26" evidence="5"/>
<keyword evidence="2 11" id="KW-0413">Isomerase</keyword>
<name>A0A5B9PLS7_9BACT</name>
<reference evidence="11 12" key="1">
    <citation type="submission" date="2019-08" db="EMBL/GenBank/DDBJ databases">
        <title>Deep-cultivation of Planctomycetes and their phenomic and genomic characterization uncovers novel biology.</title>
        <authorList>
            <person name="Wiegand S."/>
            <person name="Jogler M."/>
            <person name="Boedeker C."/>
            <person name="Pinto D."/>
            <person name="Vollmers J."/>
            <person name="Rivas-Marin E."/>
            <person name="Kohn T."/>
            <person name="Peeters S.H."/>
            <person name="Heuer A."/>
            <person name="Rast P."/>
            <person name="Oberbeckmann S."/>
            <person name="Bunk B."/>
            <person name="Jeske O."/>
            <person name="Meyerdierks A."/>
            <person name="Storesund J.E."/>
            <person name="Kallscheuer N."/>
            <person name="Luecker S."/>
            <person name="Lage O.M."/>
            <person name="Pohl T."/>
            <person name="Merkel B.J."/>
            <person name="Hornburger P."/>
            <person name="Mueller R.-W."/>
            <person name="Bruemmer F."/>
            <person name="Labrenz M."/>
            <person name="Spormann A.M."/>
            <person name="Op den Camp H."/>
            <person name="Overmann J."/>
            <person name="Amann R."/>
            <person name="Jetten M.S.M."/>
            <person name="Mascher T."/>
            <person name="Medema M.H."/>
            <person name="Devos D.P."/>
            <person name="Kaster A.-K."/>
            <person name="Ovreas L."/>
            <person name="Rohde M."/>
            <person name="Galperin M.Y."/>
            <person name="Jogler C."/>
        </authorList>
    </citation>
    <scope>NUCLEOTIDE SEQUENCE [LARGE SCALE GENOMIC DNA]</scope>
    <source>
        <strain evidence="11 12">FC18</strain>
    </source>
</reference>
<dbReference type="EMBL" id="CP042912">
    <property type="protein sequence ID" value="QEG23631.1"/>
    <property type="molecule type" value="Genomic_DNA"/>
</dbReference>
<dbReference type="RefSeq" id="WP_075086251.1">
    <property type="nucleotide sequence ID" value="NZ_CP042912.1"/>
</dbReference>
<dbReference type="AlphaFoldDB" id="A0A5B9PLS7"/>
<evidence type="ECO:0000256" key="2">
    <source>
        <dbReference type="ARBA" id="ARBA00023235"/>
    </source>
</evidence>
<evidence type="ECO:0000256" key="6">
    <source>
        <dbReference type="ARBA" id="ARBA00040675"/>
    </source>
</evidence>
<dbReference type="GO" id="GO:0003723">
    <property type="term" value="F:RNA binding"/>
    <property type="evidence" value="ECO:0007669"/>
    <property type="project" value="InterPro"/>
</dbReference>
<evidence type="ECO:0000256" key="7">
    <source>
        <dbReference type="ARBA" id="ARBA00041803"/>
    </source>
</evidence>
<evidence type="ECO:0000256" key="8">
    <source>
        <dbReference type="ARBA" id="ARBA00041975"/>
    </source>
</evidence>
<dbReference type="GO" id="GO:0008033">
    <property type="term" value="P:tRNA processing"/>
    <property type="evidence" value="ECO:0007669"/>
    <property type="project" value="UniProtKB-KW"/>
</dbReference>
<dbReference type="Pfam" id="PF00849">
    <property type="entry name" value="PseudoU_synth_2"/>
    <property type="match status" value="1"/>
</dbReference>
<dbReference type="GO" id="GO:0000455">
    <property type="term" value="P:enzyme-directed rRNA pseudouridine synthesis"/>
    <property type="evidence" value="ECO:0007669"/>
    <property type="project" value="TreeGrafter"/>
</dbReference>
<dbReference type="KEGG" id="mff:MFFC18_35320"/>
<gene>
    <name evidence="11" type="primary">truC</name>
    <name evidence="11" type="ORF">MFFC18_35320</name>
</gene>
<dbReference type="SUPFAM" id="SSF55120">
    <property type="entry name" value="Pseudouridine synthase"/>
    <property type="match status" value="1"/>
</dbReference>
<evidence type="ECO:0000256" key="9">
    <source>
        <dbReference type="ARBA" id="ARBA00043049"/>
    </source>
</evidence>
<dbReference type="InterPro" id="IPR050188">
    <property type="entry name" value="RluA_PseudoU_synthase"/>
</dbReference>
<evidence type="ECO:0000259" key="10">
    <source>
        <dbReference type="Pfam" id="PF00849"/>
    </source>
</evidence>
<dbReference type="GO" id="GO:0160149">
    <property type="term" value="F:tRNA pseudouridine(65) synthase activity"/>
    <property type="evidence" value="ECO:0007669"/>
    <property type="project" value="UniProtKB-EC"/>
</dbReference>
<dbReference type="OrthoDB" id="9807829at2"/>
<evidence type="ECO:0000256" key="5">
    <source>
        <dbReference type="ARBA" id="ARBA00038943"/>
    </source>
</evidence>
<dbReference type="Proteomes" id="UP000322214">
    <property type="component" value="Chromosome"/>
</dbReference>
<sequence>MQTLTILYRDDHFVAIDKPAGLLVHRSKVDVYAREFALQMLRDQIGQPVFPVHRIDRPTSGVLLFALNKDSARAVSAQFADREVSKMYLAIVRGRTAKTRHWDEPLVEKQDRATDAKARKDKPAQSAITEYRTLESWTVPFSAGKYPQSRYSLVEARPLTGRKHQLRRHFNHMANPIVGDTTYGDRRHNRLFREQFGVMRLLLVAKAFSFVHPVTDVVVDIEADPGVEFEQALSSLRQHAIESNEEV</sequence>
<organism evidence="11 12">
    <name type="scientific">Mariniblastus fucicola</name>
    <dbReference type="NCBI Taxonomy" id="980251"/>
    <lineage>
        <taxon>Bacteria</taxon>
        <taxon>Pseudomonadati</taxon>
        <taxon>Planctomycetota</taxon>
        <taxon>Planctomycetia</taxon>
        <taxon>Pirellulales</taxon>
        <taxon>Pirellulaceae</taxon>
        <taxon>Mariniblastus</taxon>
    </lineage>
</organism>
<keyword evidence="1" id="KW-0819">tRNA processing</keyword>
<evidence type="ECO:0000256" key="3">
    <source>
        <dbReference type="ARBA" id="ARBA00036607"/>
    </source>
</evidence>
<comment type="function">
    <text evidence="4">Responsible for synthesis of pseudouridine from uracil-65 in transfer RNAs.</text>
</comment>
<evidence type="ECO:0000313" key="12">
    <source>
        <dbReference type="Proteomes" id="UP000322214"/>
    </source>
</evidence>
<dbReference type="InterPro" id="IPR006224">
    <property type="entry name" value="PsdUridine_synth_RluA-like_CS"/>
</dbReference>
<dbReference type="InterPro" id="IPR006145">
    <property type="entry name" value="PsdUridine_synth_RsuA/RluA"/>
</dbReference>
<feature type="domain" description="Pseudouridine synthase RsuA/RluA-like" evidence="10">
    <location>
        <begin position="12"/>
        <end position="172"/>
    </location>
</feature>
<evidence type="ECO:0000256" key="1">
    <source>
        <dbReference type="ARBA" id="ARBA00022694"/>
    </source>
</evidence>
<proteinExistence type="predicted"/>
<dbReference type="PANTHER" id="PTHR21600:SF56">
    <property type="entry name" value="TRNA PSEUDOURIDINE SYNTHASE C"/>
    <property type="match status" value="1"/>
</dbReference>
<dbReference type="InterPro" id="IPR020103">
    <property type="entry name" value="PsdUridine_synth_cat_dom_sf"/>
</dbReference>
<evidence type="ECO:0000256" key="4">
    <source>
        <dbReference type="ARBA" id="ARBA00037670"/>
    </source>
</evidence>
<dbReference type="STRING" id="980251.GCA_001642875_04420"/>
<protein>
    <recommendedName>
        <fullName evidence="6">tRNA pseudouridine synthase C</fullName>
        <ecNumber evidence="5">5.4.99.26</ecNumber>
    </recommendedName>
    <alternativeName>
        <fullName evidence="8">tRNA pseudouridine(65) synthase</fullName>
    </alternativeName>
    <alternativeName>
        <fullName evidence="9">tRNA pseudouridylate synthase C</fullName>
    </alternativeName>
    <alternativeName>
        <fullName evidence="7">tRNA-uridine isomerase C</fullName>
    </alternativeName>
</protein>
<dbReference type="PROSITE" id="PS01129">
    <property type="entry name" value="PSI_RLU"/>
    <property type="match status" value="1"/>
</dbReference>
<dbReference type="Gene3D" id="3.30.2350.10">
    <property type="entry name" value="Pseudouridine synthase"/>
    <property type="match status" value="1"/>
</dbReference>
<keyword evidence="12" id="KW-1185">Reference proteome</keyword>
<comment type="catalytic activity">
    <reaction evidence="3">
        <text>uridine(65) in tRNA = pseudouridine(65) in tRNA</text>
        <dbReference type="Rhea" id="RHEA:42536"/>
        <dbReference type="Rhea" id="RHEA-COMP:10103"/>
        <dbReference type="Rhea" id="RHEA-COMP:10104"/>
        <dbReference type="ChEBI" id="CHEBI:65314"/>
        <dbReference type="ChEBI" id="CHEBI:65315"/>
        <dbReference type="EC" id="5.4.99.26"/>
    </reaction>
</comment>